<evidence type="ECO:0000313" key="3">
    <source>
        <dbReference type="Proteomes" id="UP000005632"/>
    </source>
</evidence>
<reference evidence="2 3" key="1">
    <citation type="submission" date="2011-11" db="EMBL/GenBank/DDBJ databases">
        <title>Complete sequence of Spirochaeta sp. grapes.</title>
        <authorList>
            <consortium name="US DOE Joint Genome Institute"/>
            <person name="Lucas S."/>
            <person name="Han J."/>
            <person name="Lapidus A."/>
            <person name="Cheng J.-F."/>
            <person name="Goodwin L."/>
            <person name="Pitluck S."/>
            <person name="Peters L."/>
            <person name="Ovchinnikova G."/>
            <person name="Munk A.C."/>
            <person name="Detter J.C."/>
            <person name="Han C."/>
            <person name="Tapia R."/>
            <person name="Land M."/>
            <person name="Hauser L."/>
            <person name="Kyrpides N."/>
            <person name="Ivanova N."/>
            <person name="Pagani I."/>
            <person name="Ritalahtilisa K."/>
            <person name="Loeffler F."/>
            <person name="Woyke T."/>
        </authorList>
    </citation>
    <scope>NUCLEOTIDE SEQUENCE [LARGE SCALE GENOMIC DNA]</scope>
    <source>
        <strain evidence="3">ATCC BAA-1885 / DSM 22778 / Grapes</strain>
    </source>
</reference>
<organism evidence="2 3">
    <name type="scientific">Sphaerochaeta pleomorpha (strain ATCC BAA-1885 / DSM 22778 / Grapes)</name>
    <dbReference type="NCBI Taxonomy" id="158190"/>
    <lineage>
        <taxon>Bacteria</taxon>
        <taxon>Pseudomonadati</taxon>
        <taxon>Spirochaetota</taxon>
        <taxon>Spirochaetia</taxon>
        <taxon>Spirochaetales</taxon>
        <taxon>Sphaerochaetaceae</taxon>
        <taxon>Sphaerochaeta</taxon>
    </lineage>
</organism>
<protein>
    <recommendedName>
        <fullName evidence="4">Lipoprotein</fullName>
    </recommendedName>
</protein>
<dbReference type="AlphaFoldDB" id="G8QWP8"/>
<dbReference type="OrthoDB" id="369471at2"/>
<dbReference type="KEGG" id="sgp:SpiGrapes_0487"/>
<dbReference type="STRING" id="158190.SpiGrapes_0487"/>
<dbReference type="EMBL" id="CP003155">
    <property type="protein sequence ID" value="AEV28342.1"/>
    <property type="molecule type" value="Genomic_DNA"/>
</dbReference>
<dbReference type="PROSITE" id="PS51257">
    <property type="entry name" value="PROKAR_LIPOPROTEIN"/>
    <property type="match status" value="1"/>
</dbReference>
<proteinExistence type="predicted"/>
<dbReference type="HOGENOM" id="CLU_949652_0_0_12"/>
<evidence type="ECO:0008006" key="4">
    <source>
        <dbReference type="Google" id="ProtNLM"/>
    </source>
</evidence>
<keyword evidence="3" id="KW-1185">Reference proteome</keyword>
<name>G8QWP8_SPHPG</name>
<dbReference type="Proteomes" id="UP000005632">
    <property type="component" value="Chromosome"/>
</dbReference>
<accession>G8QWP8</accession>
<evidence type="ECO:0000256" key="1">
    <source>
        <dbReference type="SAM" id="SignalP"/>
    </source>
</evidence>
<gene>
    <name evidence="2" type="ordered locus">SpiGrapes_0487</name>
</gene>
<evidence type="ECO:0000313" key="2">
    <source>
        <dbReference type="EMBL" id="AEV28342.1"/>
    </source>
</evidence>
<feature type="signal peptide" evidence="1">
    <location>
        <begin position="1"/>
        <end position="23"/>
    </location>
</feature>
<feature type="chain" id="PRO_5003514001" description="Lipoprotein" evidence="1">
    <location>
        <begin position="24"/>
        <end position="293"/>
    </location>
</feature>
<dbReference type="RefSeq" id="WP_014269191.1">
    <property type="nucleotide sequence ID" value="NC_016633.1"/>
</dbReference>
<sequence>MKRVRIVFIASMTVLLLSSCATLGKKAKPYYYFQGMAKPNSIVVTIDAKAEKALVASAFTGMDEFSRRANRVSLSLTPSGDEFPIQGNDLQAYGVVQGDYPRFLINTGMMYSSSLSMQENTDGLSWFTQKNGNLSLSAAKNDVLLFTNGSYADAYESIGQKIAFIDDETAFRMASVAIAVYADEPETFFDLGLGLNDAAVKQMKKILLLINQNGDMHTLDAYITMDNPKLAQTLSQMVRTGYLARLKKEKVPYKIADLMKMFLIEGDLLTIKGMSLTEEQMGMLEQNITGLVM</sequence>
<keyword evidence="1" id="KW-0732">Signal</keyword>